<gene>
    <name evidence="1" type="ORF">AWC38_SpisGene17362</name>
</gene>
<keyword evidence="2" id="KW-1185">Reference proteome</keyword>
<dbReference type="AlphaFoldDB" id="A0A2B4RPT7"/>
<organism evidence="1 2">
    <name type="scientific">Stylophora pistillata</name>
    <name type="common">Smooth cauliflower coral</name>
    <dbReference type="NCBI Taxonomy" id="50429"/>
    <lineage>
        <taxon>Eukaryota</taxon>
        <taxon>Metazoa</taxon>
        <taxon>Cnidaria</taxon>
        <taxon>Anthozoa</taxon>
        <taxon>Hexacorallia</taxon>
        <taxon>Scleractinia</taxon>
        <taxon>Astrocoeniina</taxon>
        <taxon>Pocilloporidae</taxon>
        <taxon>Stylophora</taxon>
    </lineage>
</organism>
<proteinExistence type="predicted"/>
<sequence length="139" mass="15956">MWKSSVKLGGSPTLCLNFKGKDMENLQMNEVCQEIWKHFGGKGGPQLSMNSHEDLMKRAQYRTKKIILKNILDILQPRWFLRGLYLEKYEVDEDANIISGPTLEREAADHIVDDIADIKEQTTKDRSVIGSFGEKTAWK</sequence>
<dbReference type="EMBL" id="LSMT01000420">
    <property type="protein sequence ID" value="PFX18275.1"/>
    <property type="molecule type" value="Genomic_DNA"/>
</dbReference>
<comment type="caution">
    <text evidence="1">The sequence shown here is derived from an EMBL/GenBank/DDBJ whole genome shotgun (WGS) entry which is preliminary data.</text>
</comment>
<name>A0A2B4RPT7_STYPI</name>
<evidence type="ECO:0000313" key="2">
    <source>
        <dbReference type="Proteomes" id="UP000225706"/>
    </source>
</evidence>
<dbReference type="Proteomes" id="UP000225706">
    <property type="component" value="Unassembled WGS sequence"/>
</dbReference>
<evidence type="ECO:0000313" key="1">
    <source>
        <dbReference type="EMBL" id="PFX18275.1"/>
    </source>
</evidence>
<reference evidence="2" key="1">
    <citation type="journal article" date="2017" name="bioRxiv">
        <title>Comparative analysis of the genomes of Stylophora pistillata and Acropora digitifera provides evidence for extensive differences between species of corals.</title>
        <authorList>
            <person name="Voolstra C.R."/>
            <person name="Li Y."/>
            <person name="Liew Y.J."/>
            <person name="Baumgarten S."/>
            <person name="Zoccola D."/>
            <person name="Flot J.-F."/>
            <person name="Tambutte S."/>
            <person name="Allemand D."/>
            <person name="Aranda M."/>
        </authorList>
    </citation>
    <scope>NUCLEOTIDE SEQUENCE [LARGE SCALE GENOMIC DNA]</scope>
</reference>
<accession>A0A2B4RPT7</accession>
<protein>
    <submittedName>
        <fullName evidence="1">Uncharacterized protein</fullName>
    </submittedName>
</protein>